<sequence>MAKALELPAPSGTVPSKEGSLRWLLTLGLLTLLSAAIGGGFGLVMVSGIEKQVEEKYKALPQKAEVASPYTGSITLKKLAPVVTNLAGSESDWVRLEASIVFKPGDEQNPDVLVSETRQDILSYIRTMSLAQIQGPSGLLHLREDLNERARLRSKGAIQELVLETLIVQ</sequence>
<keyword evidence="7 10" id="KW-0283">Flagellar rotation</keyword>
<dbReference type="Pfam" id="PF03748">
    <property type="entry name" value="FliL"/>
    <property type="match status" value="1"/>
</dbReference>
<comment type="similarity">
    <text evidence="3 10">Belongs to the FliL family.</text>
</comment>
<dbReference type="AlphaFoldDB" id="A0A5N7MT46"/>
<keyword evidence="11" id="KW-0969">Cilium</keyword>
<evidence type="ECO:0000256" key="2">
    <source>
        <dbReference type="ARBA" id="ARBA00004162"/>
    </source>
</evidence>
<evidence type="ECO:0000256" key="7">
    <source>
        <dbReference type="ARBA" id="ARBA00022779"/>
    </source>
</evidence>
<proteinExistence type="inferred from homology"/>
<comment type="caution">
    <text evidence="11">The sequence shown here is derived from an EMBL/GenBank/DDBJ whole genome shotgun (WGS) entry which is preliminary data.</text>
</comment>
<reference evidence="11 12" key="1">
    <citation type="journal article" date="2019" name="Syst. Appl. Microbiol.">
        <title>Microvirga tunisiensis sp. nov., a root nodule symbiotic bacterium isolated from Lupinus micranthus and L. luteus grown in Northern Tunisia.</title>
        <authorList>
            <person name="Msaddak A."/>
            <person name="Rejili M."/>
            <person name="Duran D."/>
            <person name="Mars M."/>
            <person name="Palacios J.M."/>
            <person name="Ruiz-Argueso T."/>
            <person name="Rey L."/>
            <person name="Imperial J."/>
        </authorList>
    </citation>
    <scope>NUCLEOTIDE SEQUENCE [LARGE SCALE GENOMIC DNA]</scope>
    <source>
        <strain evidence="11 12">Lmie10</strain>
    </source>
</reference>
<evidence type="ECO:0000256" key="6">
    <source>
        <dbReference type="ARBA" id="ARBA00022692"/>
    </source>
</evidence>
<organism evidence="11 12">
    <name type="scientific">Microvirga tunisiensis</name>
    <dbReference type="NCBI Taxonomy" id="2108360"/>
    <lineage>
        <taxon>Bacteria</taxon>
        <taxon>Pseudomonadati</taxon>
        <taxon>Pseudomonadota</taxon>
        <taxon>Alphaproteobacteria</taxon>
        <taxon>Hyphomicrobiales</taxon>
        <taxon>Methylobacteriaceae</taxon>
        <taxon>Microvirga</taxon>
    </lineage>
</organism>
<evidence type="ECO:0000256" key="9">
    <source>
        <dbReference type="ARBA" id="ARBA00023136"/>
    </source>
</evidence>
<dbReference type="GO" id="GO:0009425">
    <property type="term" value="C:bacterial-type flagellum basal body"/>
    <property type="evidence" value="ECO:0007669"/>
    <property type="project" value="InterPro"/>
</dbReference>
<dbReference type="InterPro" id="IPR005503">
    <property type="entry name" value="FliL"/>
</dbReference>
<dbReference type="GO" id="GO:0005886">
    <property type="term" value="C:plasma membrane"/>
    <property type="evidence" value="ECO:0007669"/>
    <property type="project" value="UniProtKB-SubCell"/>
</dbReference>
<comment type="subcellular location">
    <subcellularLocation>
        <location evidence="10">Cell inner membrane</location>
    </subcellularLocation>
    <subcellularLocation>
        <location evidence="2">Cell membrane</location>
        <topology evidence="2">Single-pass membrane protein</topology>
    </subcellularLocation>
</comment>
<dbReference type="GO" id="GO:0006935">
    <property type="term" value="P:chemotaxis"/>
    <property type="evidence" value="ECO:0007669"/>
    <property type="project" value="UniProtKB-KW"/>
</dbReference>
<keyword evidence="12" id="KW-1185">Reference proteome</keyword>
<evidence type="ECO:0000256" key="4">
    <source>
        <dbReference type="ARBA" id="ARBA00022475"/>
    </source>
</evidence>
<dbReference type="OrthoDB" id="7908910at2"/>
<keyword evidence="11" id="KW-0966">Cell projection</keyword>
<evidence type="ECO:0000256" key="5">
    <source>
        <dbReference type="ARBA" id="ARBA00022500"/>
    </source>
</evidence>
<keyword evidence="5 10" id="KW-0145">Chemotaxis</keyword>
<evidence type="ECO:0000256" key="3">
    <source>
        <dbReference type="ARBA" id="ARBA00008281"/>
    </source>
</evidence>
<comment type="function">
    <text evidence="1 10">Controls the rotational direction of flagella during chemotaxis.</text>
</comment>
<keyword evidence="6 10" id="KW-0812">Transmembrane</keyword>
<evidence type="ECO:0000256" key="1">
    <source>
        <dbReference type="ARBA" id="ARBA00002254"/>
    </source>
</evidence>
<keyword evidence="10" id="KW-0997">Cell inner membrane</keyword>
<keyword evidence="9 10" id="KW-0472">Membrane</keyword>
<keyword evidence="11" id="KW-0282">Flagellum</keyword>
<keyword evidence="4" id="KW-1003">Cell membrane</keyword>
<evidence type="ECO:0000256" key="10">
    <source>
        <dbReference type="RuleBase" id="RU364125"/>
    </source>
</evidence>
<evidence type="ECO:0000256" key="8">
    <source>
        <dbReference type="ARBA" id="ARBA00022989"/>
    </source>
</evidence>
<evidence type="ECO:0000313" key="11">
    <source>
        <dbReference type="EMBL" id="MPR29649.1"/>
    </source>
</evidence>
<evidence type="ECO:0000313" key="12">
    <source>
        <dbReference type="Proteomes" id="UP000403266"/>
    </source>
</evidence>
<dbReference type="Proteomes" id="UP000403266">
    <property type="component" value="Unassembled WGS sequence"/>
</dbReference>
<dbReference type="EMBL" id="VOSK01000253">
    <property type="protein sequence ID" value="MPR29649.1"/>
    <property type="molecule type" value="Genomic_DNA"/>
</dbReference>
<gene>
    <name evidence="11" type="ORF">FS320_32355</name>
</gene>
<keyword evidence="8 10" id="KW-1133">Transmembrane helix</keyword>
<protein>
    <recommendedName>
        <fullName evidence="10">Flagellar protein FliL</fullName>
    </recommendedName>
</protein>
<feature type="transmembrane region" description="Helical" evidence="10">
    <location>
        <begin position="20"/>
        <end position="46"/>
    </location>
</feature>
<accession>A0A5N7MT46</accession>
<dbReference type="GO" id="GO:0071973">
    <property type="term" value="P:bacterial-type flagellum-dependent cell motility"/>
    <property type="evidence" value="ECO:0007669"/>
    <property type="project" value="InterPro"/>
</dbReference>
<dbReference type="RefSeq" id="WP_152716536.1">
    <property type="nucleotide sequence ID" value="NZ_VOSJ01000272.1"/>
</dbReference>
<name>A0A5N7MT46_9HYPH</name>